<gene>
    <name evidence="2" type="ORF">SAMEA4029009_CIC11G00000002682</name>
</gene>
<dbReference type="Proteomes" id="UP000182259">
    <property type="component" value="Chromosome I"/>
</dbReference>
<evidence type="ECO:0000313" key="3">
    <source>
        <dbReference type="Proteomes" id="UP000182259"/>
    </source>
</evidence>
<evidence type="ECO:0000256" key="1">
    <source>
        <dbReference type="SAM" id="MobiDB-lite"/>
    </source>
</evidence>
<feature type="region of interest" description="Disordered" evidence="1">
    <location>
        <begin position="67"/>
        <end position="86"/>
    </location>
</feature>
<evidence type="ECO:0000313" key="2">
    <source>
        <dbReference type="EMBL" id="SGZ50774.1"/>
    </source>
</evidence>
<reference evidence="2 3" key="1">
    <citation type="submission" date="2016-10" db="EMBL/GenBank/DDBJ databases">
        <authorList>
            <person name="de Groot N.N."/>
        </authorList>
    </citation>
    <scope>NUCLEOTIDE SEQUENCE [LARGE SCALE GENOMIC DNA]</scope>
    <source>
        <strain evidence="2 3">PYCC 4715</strain>
    </source>
</reference>
<organism evidence="2 3">
    <name type="scientific">Sungouiella intermedia</name>
    <dbReference type="NCBI Taxonomy" id="45354"/>
    <lineage>
        <taxon>Eukaryota</taxon>
        <taxon>Fungi</taxon>
        <taxon>Dikarya</taxon>
        <taxon>Ascomycota</taxon>
        <taxon>Saccharomycotina</taxon>
        <taxon>Pichiomycetes</taxon>
        <taxon>Metschnikowiaceae</taxon>
        <taxon>Sungouiella</taxon>
    </lineage>
</organism>
<dbReference type="Pfam" id="PF10175">
    <property type="entry name" value="MPP6"/>
    <property type="match status" value="1"/>
</dbReference>
<protein>
    <submittedName>
        <fullName evidence="2">CIC11C00000002682</fullName>
    </submittedName>
</protein>
<proteinExistence type="predicted"/>
<dbReference type="AlphaFoldDB" id="A0A1L0DEG3"/>
<feature type="region of interest" description="Disordered" evidence="1">
    <location>
        <begin position="1"/>
        <end position="25"/>
    </location>
</feature>
<name>A0A1L0DEG3_9ASCO</name>
<accession>A0A1L0DEG3</accession>
<sequence length="104" mass="11665">MAGLSSNVMNMKFMQKAQERDQKRAQEVEIKKVKDSSEWVLPNRAAVQRNVKSAIKVQSVGYGSIASMTAPQDESETEKEELPKPEVSKVCISSFLLPHFTTNH</sequence>
<dbReference type="EMBL" id="LT635764">
    <property type="protein sequence ID" value="SGZ50774.1"/>
    <property type="molecule type" value="Genomic_DNA"/>
</dbReference>